<dbReference type="GO" id="GO:0071555">
    <property type="term" value="P:cell wall organization"/>
    <property type="evidence" value="ECO:0007669"/>
    <property type="project" value="InterPro"/>
</dbReference>
<keyword evidence="13 14" id="KW-0472">Membrane</keyword>
<protein>
    <recommendedName>
        <fullName evidence="3">histidine kinase</fullName>
        <ecNumber evidence="3">2.7.13.3</ecNumber>
    </recommendedName>
</protein>
<keyword evidence="10" id="KW-0067">ATP-binding</keyword>
<dbReference type="AlphaFoldDB" id="A0A074MGN4"/>
<dbReference type="SUPFAM" id="SSF47384">
    <property type="entry name" value="Homodimeric domain of signal transducing histidine kinase"/>
    <property type="match status" value="1"/>
</dbReference>
<feature type="transmembrane region" description="Helical" evidence="14">
    <location>
        <begin position="130"/>
        <end position="148"/>
    </location>
</feature>
<keyword evidence="7 14" id="KW-0812">Transmembrane</keyword>
<dbReference type="SUPFAM" id="SSF55874">
    <property type="entry name" value="ATPase domain of HSP90 chaperone/DNA topoisomerase II/histidine kinase"/>
    <property type="match status" value="1"/>
</dbReference>
<feature type="domain" description="Histidine kinase" evidence="15">
    <location>
        <begin position="217"/>
        <end position="423"/>
    </location>
</feature>
<dbReference type="PANTHER" id="PTHR43065:SF46">
    <property type="entry name" value="C4-DICARBOXYLATE TRANSPORT SENSOR PROTEIN DCTB"/>
    <property type="match status" value="1"/>
</dbReference>
<dbReference type="InterPro" id="IPR011620">
    <property type="entry name" value="Sig_transdc_His_kinase_LytS_TM"/>
</dbReference>
<evidence type="ECO:0000256" key="2">
    <source>
        <dbReference type="ARBA" id="ARBA00004651"/>
    </source>
</evidence>
<name>A0A074MGN4_9BACL</name>
<dbReference type="InterPro" id="IPR036890">
    <property type="entry name" value="HATPase_C_sf"/>
</dbReference>
<evidence type="ECO:0000256" key="7">
    <source>
        <dbReference type="ARBA" id="ARBA00022692"/>
    </source>
</evidence>
<evidence type="ECO:0000313" key="17">
    <source>
        <dbReference type="Proteomes" id="UP000027931"/>
    </source>
</evidence>
<evidence type="ECO:0000256" key="9">
    <source>
        <dbReference type="ARBA" id="ARBA00022777"/>
    </source>
</evidence>
<dbReference type="InterPro" id="IPR003594">
    <property type="entry name" value="HATPase_dom"/>
</dbReference>
<evidence type="ECO:0000256" key="13">
    <source>
        <dbReference type="ARBA" id="ARBA00023136"/>
    </source>
</evidence>
<dbReference type="GO" id="GO:0005524">
    <property type="term" value="F:ATP binding"/>
    <property type="evidence" value="ECO:0007669"/>
    <property type="project" value="UniProtKB-KW"/>
</dbReference>
<organism evidence="16 17">
    <name type="scientific">Tumebacillus flagellatus</name>
    <dbReference type="NCBI Taxonomy" id="1157490"/>
    <lineage>
        <taxon>Bacteria</taxon>
        <taxon>Bacillati</taxon>
        <taxon>Bacillota</taxon>
        <taxon>Bacilli</taxon>
        <taxon>Bacillales</taxon>
        <taxon>Alicyclobacillaceae</taxon>
        <taxon>Tumebacillus</taxon>
    </lineage>
</organism>
<feature type="transmembrane region" description="Helical" evidence="14">
    <location>
        <begin position="5"/>
        <end position="23"/>
    </location>
</feature>
<evidence type="ECO:0000256" key="6">
    <source>
        <dbReference type="ARBA" id="ARBA00022679"/>
    </source>
</evidence>
<keyword evidence="6" id="KW-0808">Transferase</keyword>
<dbReference type="EC" id="2.7.13.3" evidence="3"/>
<feature type="transmembrane region" description="Helical" evidence="14">
    <location>
        <begin position="66"/>
        <end position="87"/>
    </location>
</feature>
<evidence type="ECO:0000256" key="8">
    <source>
        <dbReference type="ARBA" id="ARBA00022741"/>
    </source>
</evidence>
<dbReference type="EMBL" id="JMIR01000002">
    <property type="protein sequence ID" value="KEO84887.1"/>
    <property type="molecule type" value="Genomic_DNA"/>
</dbReference>
<reference evidence="16 17" key="1">
    <citation type="journal article" date="2013" name="Int. J. Syst. Evol. Microbiol.">
        <title>Tumebacillus flagellatus sp. nov., an alpha-amylase/pullulanase-producing bacterium isolated from cassava wastewater.</title>
        <authorList>
            <person name="Wang Q."/>
            <person name="Xie N."/>
            <person name="Qin Y."/>
            <person name="Shen N."/>
            <person name="Zhu J."/>
            <person name="Mi H."/>
            <person name="Huang R."/>
        </authorList>
    </citation>
    <scope>NUCLEOTIDE SEQUENCE [LARGE SCALE GENOMIC DNA]</scope>
    <source>
        <strain evidence="16 17">GST4</strain>
    </source>
</reference>
<evidence type="ECO:0000259" key="15">
    <source>
        <dbReference type="PROSITE" id="PS50109"/>
    </source>
</evidence>
<evidence type="ECO:0000256" key="14">
    <source>
        <dbReference type="SAM" id="Phobius"/>
    </source>
</evidence>
<evidence type="ECO:0000313" key="16">
    <source>
        <dbReference type="EMBL" id="KEO84887.1"/>
    </source>
</evidence>
<dbReference type="PANTHER" id="PTHR43065">
    <property type="entry name" value="SENSOR HISTIDINE KINASE"/>
    <property type="match status" value="1"/>
</dbReference>
<feature type="transmembrane region" description="Helical" evidence="14">
    <location>
        <begin position="35"/>
        <end position="54"/>
    </location>
</feature>
<dbReference type="CDD" id="cd00082">
    <property type="entry name" value="HisKA"/>
    <property type="match status" value="1"/>
</dbReference>
<dbReference type="PRINTS" id="PR00344">
    <property type="entry name" value="BCTRLSENSOR"/>
</dbReference>
<comment type="caution">
    <text evidence="16">The sequence shown here is derived from an EMBL/GenBank/DDBJ whole genome shotgun (WGS) entry which is preliminary data.</text>
</comment>
<keyword evidence="5" id="KW-0597">Phosphoprotein</keyword>
<evidence type="ECO:0000256" key="11">
    <source>
        <dbReference type="ARBA" id="ARBA00022989"/>
    </source>
</evidence>
<accession>A0A074MGN4</accession>
<dbReference type="InterPro" id="IPR004358">
    <property type="entry name" value="Sig_transdc_His_kin-like_C"/>
</dbReference>
<keyword evidence="8" id="KW-0547">Nucleotide-binding</keyword>
<keyword evidence="17" id="KW-1185">Reference proteome</keyword>
<gene>
    <name evidence="16" type="ORF">EL26_02430</name>
</gene>
<dbReference type="eggNOG" id="COG4191">
    <property type="taxonomic scope" value="Bacteria"/>
</dbReference>
<dbReference type="Proteomes" id="UP000027931">
    <property type="component" value="Unassembled WGS sequence"/>
</dbReference>
<keyword evidence="4" id="KW-1003">Cell membrane</keyword>
<sequence>MSKDFFLNVMIVLFPVLIFQVFYNNPLQKLTRRHTWWVGILYGISALLCLRYPYIDGYGFYWDLRAIPLTLSLLYGGFLSASLSLGIEMSFRLWVGGQSAWFSILFQLAMLLLLLPFVRKFYSFRPRQRLAVVVGFTMVEYLIFLVRLSYEINLFAHLSYRAEAAKNWLFLILYGLLQAAVMAVAAWLLENMISTTRMRDEVKRSEQLRVISDLAPSIAHEVRHPLTVVRRCLQLVRGNLDDQNQKNDLNTALAELDRAEFIISDYLNFATPHAESMTVLDAAPVLHDVVTLMKPYAQQRGLKLQAHIDPPLRVCADSDKLKQAVINLLKNAVEASARSGGTVTLQARVEQSSVCVRVLDTGIGMTEDQVKQLGQPFYSTKKQGGGLGLMVTFRIVEKMSGELSFQSTPGVGTEATIRLPVADD</sequence>
<dbReference type="GO" id="GO:0000155">
    <property type="term" value="F:phosphorelay sensor kinase activity"/>
    <property type="evidence" value="ECO:0007669"/>
    <property type="project" value="InterPro"/>
</dbReference>
<keyword evidence="12" id="KW-0902">Two-component regulatory system</keyword>
<comment type="catalytic activity">
    <reaction evidence="1">
        <text>ATP + protein L-histidine = ADP + protein N-phospho-L-histidine.</text>
        <dbReference type="EC" id="2.7.13.3"/>
    </reaction>
</comment>
<keyword evidence="11 14" id="KW-1133">Transmembrane helix</keyword>
<dbReference type="GO" id="GO:0005886">
    <property type="term" value="C:plasma membrane"/>
    <property type="evidence" value="ECO:0007669"/>
    <property type="project" value="UniProtKB-SubCell"/>
</dbReference>
<dbReference type="PROSITE" id="PS50109">
    <property type="entry name" value="HIS_KIN"/>
    <property type="match status" value="1"/>
</dbReference>
<keyword evidence="9" id="KW-0418">Kinase</keyword>
<dbReference type="RefSeq" id="WP_038084038.1">
    <property type="nucleotide sequence ID" value="NZ_JMIR01000002.1"/>
</dbReference>
<dbReference type="Pfam" id="PF02518">
    <property type="entry name" value="HATPase_c"/>
    <property type="match status" value="1"/>
</dbReference>
<dbReference type="Gene3D" id="1.10.287.130">
    <property type="match status" value="1"/>
</dbReference>
<dbReference type="InterPro" id="IPR036097">
    <property type="entry name" value="HisK_dim/P_sf"/>
</dbReference>
<evidence type="ECO:0000256" key="10">
    <source>
        <dbReference type="ARBA" id="ARBA00022840"/>
    </source>
</evidence>
<dbReference type="SMART" id="SM00387">
    <property type="entry name" value="HATPase_c"/>
    <property type="match status" value="1"/>
</dbReference>
<dbReference type="Pfam" id="PF07694">
    <property type="entry name" value="5TM-5TMR_LYT"/>
    <property type="match status" value="1"/>
</dbReference>
<evidence type="ECO:0000256" key="12">
    <source>
        <dbReference type="ARBA" id="ARBA00023012"/>
    </source>
</evidence>
<comment type="subcellular location">
    <subcellularLocation>
        <location evidence="2">Cell membrane</location>
        <topology evidence="2">Multi-pass membrane protein</topology>
    </subcellularLocation>
</comment>
<dbReference type="InterPro" id="IPR005467">
    <property type="entry name" value="His_kinase_dom"/>
</dbReference>
<dbReference type="Pfam" id="PF00512">
    <property type="entry name" value="HisKA"/>
    <property type="match status" value="1"/>
</dbReference>
<dbReference type="Gene3D" id="3.30.565.10">
    <property type="entry name" value="Histidine kinase-like ATPase, C-terminal domain"/>
    <property type="match status" value="1"/>
</dbReference>
<dbReference type="OrthoDB" id="9815750at2"/>
<proteinExistence type="predicted"/>
<evidence type="ECO:0000256" key="3">
    <source>
        <dbReference type="ARBA" id="ARBA00012438"/>
    </source>
</evidence>
<feature type="transmembrane region" description="Helical" evidence="14">
    <location>
        <begin position="168"/>
        <end position="189"/>
    </location>
</feature>
<evidence type="ECO:0000256" key="4">
    <source>
        <dbReference type="ARBA" id="ARBA00022475"/>
    </source>
</evidence>
<evidence type="ECO:0000256" key="5">
    <source>
        <dbReference type="ARBA" id="ARBA00022553"/>
    </source>
</evidence>
<evidence type="ECO:0000256" key="1">
    <source>
        <dbReference type="ARBA" id="ARBA00000085"/>
    </source>
</evidence>
<dbReference type="SMART" id="SM00388">
    <property type="entry name" value="HisKA"/>
    <property type="match status" value="1"/>
</dbReference>
<feature type="transmembrane region" description="Helical" evidence="14">
    <location>
        <begin position="99"/>
        <end position="118"/>
    </location>
</feature>
<dbReference type="STRING" id="1157490.EL26_02430"/>
<dbReference type="InterPro" id="IPR003661">
    <property type="entry name" value="HisK_dim/P_dom"/>
</dbReference>